<evidence type="ECO:0000256" key="1">
    <source>
        <dbReference type="ARBA" id="ARBA00010211"/>
    </source>
</evidence>
<proteinExistence type="inferred from homology"/>
<name>W4L397_9BACT</name>
<evidence type="ECO:0000256" key="2">
    <source>
        <dbReference type="ARBA" id="ARBA00022723"/>
    </source>
</evidence>
<evidence type="ECO:0000259" key="4">
    <source>
        <dbReference type="Pfam" id="PF10370"/>
    </source>
</evidence>
<evidence type="ECO:0000313" key="5">
    <source>
        <dbReference type="EMBL" id="ETW92150.1"/>
    </source>
</evidence>
<dbReference type="PANTHER" id="PTHR42796:SF4">
    <property type="entry name" value="FUMARYLACETOACETATE HYDROLASE DOMAIN-CONTAINING PROTEIN 2A"/>
    <property type="match status" value="1"/>
</dbReference>
<protein>
    <recommendedName>
        <fullName evidence="7">DUF2437 domain-containing protein</fullName>
    </recommendedName>
</protein>
<gene>
    <name evidence="5" type="ORF">ETSY2_54365</name>
</gene>
<dbReference type="EMBL" id="AZHX01003053">
    <property type="protein sequence ID" value="ETW92150.1"/>
    <property type="molecule type" value="Genomic_DNA"/>
</dbReference>
<feature type="domain" description="Rv2993c-like N-terminal" evidence="4">
    <location>
        <begin position="1"/>
        <end position="51"/>
    </location>
</feature>
<dbReference type="SUPFAM" id="SSF56529">
    <property type="entry name" value="FAH"/>
    <property type="match status" value="1"/>
</dbReference>
<dbReference type="GO" id="GO:0046872">
    <property type="term" value="F:metal ion binding"/>
    <property type="evidence" value="ECO:0007669"/>
    <property type="project" value="UniProtKB-KW"/>
</dbReference>
<dbReference type="InterPro" id="IPR018833">
    <property type="entry name" value="Rv2993c-like_N"/>
</dbReference>
<feature type="domain" description="Fumarylacetoacetase-like C-terminal" evidence="3">
    <location>
        <begin position="58"/>
        <end position="172"/>
    </location>
</feature>
<reference evidence="5 6" key="1">
    <citation type="journal article" date="2014" name="Nature">
        <title>An environmental bacterial taxon with a large and distinct metabolic repertoire.</title>
        <authorList>
            <person name="Wilson M.C."/>
            <person name="Mori T."/>
            <person name="Ruckert C."/>
            <person name="Uria A.R."/>
            <person name="Helf M.J."/>
            <person name="Takada K."/>
            <person name="Gernert C."/>
            <person name="Steffens U.A."/>
            <person name="Heycke N."/>
            <person name="Schmitt S."/>
            <person name="Rinke C."/>
            <person name="Helfrich E.J."/>
            <person name="Brachmann A.O."/>
            <person name="Gurgui C."/>
            <person name="Wakimoto T."/>
            <person name="Kracht M."/>
            <person name="Crusemann M."/>
            <person name="Hentschel U."/>
            <person name="Abe I."/>
            <person name="Matsunaga S."/>
            <person name="Kalinowski J."/>
            <person name="Takeyama H."/>
            <person name="Piel J."/>
        </authorList>
    </citation>
    <scope>NUCLEOTIDE SEQUENCE [LARGE SCALE GENOMIC DNA]</scope>
    <source>
        <strain evidence="6">TSY2</strain>
    </source>
</reference>
<comment type="similarity">
    <text evidence="1">Belongs to the FAH family.</text>
</comment>
<dbReference type="Pfam" id="PF01557">
    <property type="entry name" value="FAA_hydrolase"/>
    <property type="match status" value="1"/>
</dbReference>
<dbReference type="PANTHER" id="PTHR42796">
    <property type="entry name" value="FUMARYLACETOACETATE HYDROLASE DOMAIN-CONTAINING PROTEIN 2A-RELATED"/>
    <property type="match status" value="1"/>
</dbReference>
<keyword evidence="6" id="KW-1185">Reference proteome</keyword>
<dbReference type="Gene3D" id="2.30.30.370">
    <property type="entry name" value="FAH"/>
    <property type="match status" value="1"/>
</dbReference>
<accession>W4L397</accession>
<keyword evidence="2" id="KW-0479">Metal-binding</keyword>
<sequence>MKWCRFEAGGQVRYGIVEDETRVTAVDGSPFDTYQVTSTHYSLSDIKLLAPVIPTTFYAGGLNYPVHNQWWADYSGSKLSNRTEPGIGYRTQNAIIAHDEAIVKPRNASDEFQVEGELVVVIGKPAKHVSKADALSYVLGYTIGNDVSQRTWQIEDGSLWRAKNSDTFKPMG</sequence>
<dbReference type="Gene3D" id="3.90.850.10">
    <property type="entry name" value="Fumarylacetoacetase-like, C-terminal domain"/>
    <property type="match status" value="1"/>
</dbReference>
<dbReference type="AlphaFoldDB" id="W4L397"/>
<dbReference type="Pfam" id="PF10370">
    <property type="entry name" value="Rv2993c-like_N"/>
    <property type="match status" value="1"/>
</dbReference>
<dbReference type="GO" id="GO:0044281">
    <property type="term" value="P:small molecule metabolic process"/>
    <property type="evidence" value="ECO:0007669"/>
    <property type="project" value="UniProtKB-ARBA"/>
</dbReference>
<dbReference type="HOGENOM" id="CLU_028458_4_2_7"/>
<dbReference type="Proteomes" id="UP000019140">
    <property type="component" value="Unassembled WGS sequence"/>
</dbReference>
<dbReference type="InterPro" id="IPR051121">
    <property type="entry name" value="FAH"/>
</dbReference>
<dbReference type="InterPro" id="IPR036663">
    <property type="entry name" value="Fumarylacetoacetase_C_sf"/>
</dbReference>
<comment type="caution">
    <text evidence="5">The sequence shown here is derived from an EMBL/GenBank/DDBJ whole genome shotgun (WGS) entry which is preliminary data.</text>
</comment>
<evidence type="ECO:0000259" key="3">
    <source>
        <dbReference type="Pfam" id="PF01557"/>
    </source>
</evidence>
<evidence type="ECO:0008006" key="7">
    <source>
        <dbReference type="Google" id="ProtNLM"/>
    </source>
</evidence>
<dbReference type="InterPro" id="IPR011234">
    <property type="entry name" value="Fumarylacetoacetase-like_C"/>
</dbReference>
<dbReference type="GO" id="GO:0003824">
    <property type="term" value="F:catalytic activity"/>
    <property type="evidence" value="ECO:0007669"/>
    <property type="project" value="InterPro"/>
</dbReference>
<organism evidence="5 6">
    <name type="scientific">Candidatus Entotheonella gemina</name>
    <dbReference type="NCBI Taxonomy" id="1429439"/>
    <lineage>
        <taxon>Bacteria</taxon>
        <taxon>Pseudomonadati</taxon>
        <taxon>Nitrospinota/Tectimicrobiota group</taxon>
        <taxon>Candidatus Tectimicrobiota</taxon>
        <taxon>Candidatus Entotheonellia</taxon>
        <taxon>Candidatus Entotheonellales</taxon>
        <taxon>Candidatus Entotheonellaceae</taxon>
        <taxon>Candidatus Entotheonella</taxon>
    </lineage>
</organism>
<feature type="non-terminal residue" evidence="5">
    <location>
        <position position="172"/>
    </location>
</feature>
<evidence type="ECO:0000313" key="6">
    <source>
        <dbReference type="Proteomes" id="UP000019140"/>
    </source>
</evidence>